<feature type="compositionally biased region" description="Basic and acidic residues" evidence="6">
    <location>
        <begin position="313"/>
        <end position="325"/>
    </location>
</feature>
<evidence type="ECO:0000256" key="1">
    <source>
        <dbReference type="ARBA" id="ARBA00004123"/>
    </source>
</evidence>
<keyword evidence="4" id="KW-0804">Transcription</keyword>
<feature type="compositionally biased region" description="Basic and acidic residues" evidence="6">
    <location>
        <begin position="243"/>
        <end position="259"/>
    </location>
</feature>
<evidence type="ECO:0000256" key="5">
    <source>
        <dbReference type="ARBA" id="ARBA00023242"/>
    </source>
</evidence>
<feature type="compositionally biased region" description="Basic and acidic residues" evidence="6">
    <location>
        <begin position="208"/>
        <end position="218"/>
    </location>
</feature>
<feature type="domain" description="AP2/ERF" evidence="7">
    <location>
        <begin position="276"/>
        <end position="325"/>
    </location>
</feature>
<keyword evidence="9" id="KW-1185">Reference proteome</keyword>
<evidence type="ECO:0000256" key="3">
    <source>
        <dbReference type="ARBA" id="ARBA00023125"/>
    </source>
</evidence>
<gene>
    <name evidence="8" type="ORF">TeGR_g13379</name>
</gene>
<dbReference type="InterPro" id="IPR036955">
    <property type="entry name" value="AP2/ERF_dom_sf"/>
</dbReference>
<proteinExistence type="predicted"/>
<comment type="subcellular location">
    <subcellularLocation>
        <location evidence="1">Nucleus</location>
    </subcellularLocation>
</comment>
<evidence type="ECO:0000256" key="2">
    <source>
        <dbReference type="ARBA" id="ARBA00023015"/>
    </source>
</evidence>
<feature type="compositionally biased region" description="Low complexity" evidence="6">
    <location>
        <begin position="148"/>
        <end position="158"/>
    </location>
</feature>
<dbReference type="EMBL" id="BRYB01004311">
    <property type="protein sequence ID" value="GMI28959.1"/>
    <property type="molecule type" value="Genomic_DNA"/>
</dbReference>
<protein>
    <recommendedName>
        <fullName evidence="7">AP2/ERF domain-containing protein</fullName>
    </recommendedName>
</protein>
<name>A0ABQ6MLX9_9STRA</name>
<feature type="region of interest" description="Disordered" evidence="6">
    <location>
        <begin position="145"/>
        <end position="325"/>
    </location>
</feature>
<dbReference type="Proteomes" id="UP001165060">
    <property type="component" value="Unassembled WGS sequence"/>
</dbReference>
<dbReference type="PROSITE" id="PS51032">
    <property type="entry name" value="AP2_ERF"/>
    <property type="match status" value="1"/>
</dbReference>
<evidence type="ECO:0000259" key="7">
    <source>
        <dbReference type="PROSITE" id="PS51032"/>
    </source>
</evidence>
<feature type="compositionally biased region" description="Low complexity" evidence="6">
    <location>
        <begin position="181"/>
        <end position="191"/>
    </location>
</feature>
<evidence type="ECO:0000256" key="6">
    <source>
        <dbReference type="SAM" id="MobiDB-lite"/>
    </source>
</evidence>
<sequence>MPLRTEEKEETESIEMTEDGRLVEERALGAGGVRDMKKNVKEGTYQIATHFTPLESPKGVFVFTVNQKGCTVAVGHTNTGRVELTYNNRLVSGRDQKLFDNGVTLDFDAEGFPGQVKIAPYLFTFTYKCTVNGVDVPNIVAVSKAKPKSASNSSKPAPTNFTPPEVNPSGAAPPARERRSSSVGWSASAAGLQDAEGEAEAETDPMESDSRGEEKGDGSADAGFGPAAASVPFGGRLPPAESKSIHDDEVDDVKADDKGQGMAQPRSAYDDYEPTLPRGVTYNRDDNSYSSGMRVNGKFLNLGTYDSPEEAAEAYRRGQDKYKRK</sequence>
<dbReference type="Gene3D" id="3.30.730.10">
    <property type="entry name" value="AP2/ERF domain"/>
    <property type="match status" value="1"/>
</dbReference>
<dbReference type="InterPro" id="IPR016177">
    <property type="entry name" value="DNA-bd_dom_sf"/>
</dbReference>
<comment type="caution">
    <text evidence="8">The sequence shown here is derived from an EMBL/GenBank/DDBJ whole genome shotgun (WGS) entry which is preliminary data.</text>
</comment>
<keyword evidence="2" id="KW-0805">Transcription regulation</keyword>
<dbReference type="InterPro" id="IPR001471">
    <property type="entry name" value="AP2/ERF_dom"/>
</dbReference>
<organism evidence="8 9">
    <name type="scientific">Tetraparma gracilis</name>
    <dbReference type="NCBI Taxonomy" id="2962635"/>
    <lineage>
        <taxon>Eukaryota</taxon>
        <taxon>Sar</taxon>
        <taxon>Stramenopiles</taxon>
        <taxon>Ochrophyta</taxon>
        <taxon>Bolidophyceae</taxon>
        <taxon>Parmales</taxon>
        <taxon>Triparmaceae</taxon>
        <taxon>Tetraparma</taxon>
    </lineage>
</organism>
<reference evidence="8 9" key="1">
    <citation type="journal article" date="2023" name="Commun. Biol.">
        <title>Genome analysis of Parmales, the sister group of diatoms, reveals the evolutionary specialization of diatoms from phago-mixotrophs to photoautotrophs.</title>
        <authorList>
            <person name="Ban H."/>
            <person name="Sato S."/>
            <person name="Yoshikawa S."/>
            <person name="Yamada K."/>
            <person name="Nakamura Y."/>
            <person name="Ichinomiya M."/>
            <person name="Sato N."/>
            <person name="Blanc-Mathieu R."/>
            <person name="Endo H."/>
            <person name="Kuwata A."/>
            <person name="Ogata H."/>
        </authorList>
    </citation>
    <scope>NUCLEOTIDE SEQUENCE [LARGE SCALE GENOMIC DNA]</scope>
</reference>
<evidence type="ECO:0000313" key="9">
    <source>
        <dbReference type="Proteomes" id="UP001165060"/>
    </source>
</evidence>
<accession>A0ABQ6MLX9</accession>
<dbReference type="SUPFAM" id="SSF54171">
    <property type="entry name" value="DNA-binding domain"/>
    <property type="match status" value="1"/>
</dbReference>
<keyword evidence="5" id="KW-0539">Nucleus</keyword>
<evidence type="ECO:0000256" key="4">
    <source>
        <dbReference type="ARBA" id="ARBA00023163"/>
    </source>
</evidence>
<evidence type="ECO:0000313" key="8">
    <source>
        <dbReference type="EMBL" id="GMI28959.1"/>
    </source>
</evidence>
<feature type="compositionally biased region" description="Acidic residues" evidence="6">
    <location>
        <begin position="195"/>
        <end position="207"/>
    </location>
</feature>
<keyword evidence="3" id="KW-0238">DNA-binding</keyword>